<protein>
    <submittedName>
        <fullName evidence="4">Translation initiation factor IF-2</fullName>
    </submittedName>
</protein>
<feature type="compositionally biased region" description="Basic and acidic residues" evidence="1">
    <location>
        <begin position="326"/>
        <end position="343"/>
    </location>
</feature>
<accession>A0ABM3U1Z2</accession>
<dbReference type="PROSITE" id="PS50837">
    <property type="entry name" value="NACHT"/>
    <property type="match status" value="1"/>
</dbReference>
<keyword evidence="4" id="KW-0396">Initiation factor</keyword>
<feature type="region of interest" description="Disordered" evidence="1">
    <location>
        <begin position="108"/>
        <end position="146"/>
    </location>
</feature>
<evidence type="ECO:0000313" key="3">
    <source>
        <dbReference type="Proteomes" id="UP001652580"/>
    </source>
</evidence>
<keyword evidence="4" id="KW-0648">Protein biosynthesis</keyword>
<keyword evidence="3" id="KW-1185">Reference proteome</keyword>
<feature type="compositionally biased region" description="Basic and acidic residues" evidence="1">
    <location>
        <begin position="283"/>
        <end position="295"/>
    </location>
</feature>
<feature type="region of interest" description="Disordered" evidence="1">
    <location>
        <begin position="280"/>
        <end position="356"/>
    </location>
</feature>
<feature type="domain" description="NACHT" evidence="2">
    <location>
        <begin position="347"/>
        <end position="478"/>
    </location>
</feature>
<reference evidence="4" key="1">
    <citation type="submission" date="2025-08" db="UniProtKB">
        <authorList>
            <consortium name="RefSeq"/>
        </authorList>
    </citation>
    <scope>IDENTIFICATION</scope>
</reference>
<dbReference type="SUPFAM" id="SSF52540">
    <property type="entry name" value="P-loop containing nucleoside triphosphate hydrolases"/>
    <property type="match status" value="1"/>
</dbReference>
<dbReference type="Proteomes" id="UP001652580">
    <property type="component" value="Chromosome 9"/>
</dbReference>
<evidence type="ECO:0000259" key="2">
    <source>
        <dbReference type="PROSITE" id="PS50837"/>
    </source>
</evidence>
<sequence>MAKDSDTVPLIPTVYFLSLWMQQQHQRHQLLDFDANSPDLSHAGPWNTLKVKGTGGGRSHTSRENSLCFPVGPAAAQARAVSVLCTPQSGSITAAELAVPLAQGCGNQHGAPRCRRPGAAPGCARRPKPGAVEALPPQAAGRRRRPWGRLEGAGAVDLAEHLIHFHEQRQRSERGVGLARVPALRSLPPGQSPGHRPPSFRFPRKAPERFRPGRASSTNSRAPGLRSCGRPRPRIAPLPAPHSRRGLTAVLPSRARPQLLGAALRVRAQAEIARARAAAARQGEGEGRPLREGQRALHQTAPRARKRCPGARGPGARGGAGAGRARRSDTRTCNRLLGRDGEGQRPPTAVLQGPAGVGKTTAARKILYDWAAGKLCHGQVDFAFFVCCREVLERPGTCSPADLILDQYPDRNAPGRQMLAQSERPLFILDGVDELPAPGPAEAAPCPGPLEAASGARVLGGLLSKALLPSARVLVAARRRPREAAEPPVLPAARRGAPPLQGQEVLLQVLPGRVEGGACLPLREGE</sequence>
<name>A0ABM3U1Z2_BALAC</name>
<dbReference type="InterPro" id="IPR007111">
    <property type="entry name" value="NACHT_NTPase"/>
</dbReference>
<dbReference type="RefSeq" id="XP_057408362.1">
    <property type="nucleotide sequence ID" value="XM_057552379.1"/>
</dbReference>
<dbReference type="Gene3D" id="3.40.50.300">
    <property type="entry name" value="P-loop containing nucleotide triphosphate hydrolases"/>
    <property type="match status" value="1"/>
</dbReference>
<dbReference type="PANTHER" id="PTHR45690">
    <property type="entry name" value="NACHT, LRR AND PYD DOMAINS-CONTAINING PROTEIN 12"/>
    <property type="match status" value="1"/>
</dbReference>
<dbReference type="InterPro" id="IPR027417">
    <property type="entry name" value="P-loop_NTPase"/>
</dbReference>
<feature type="compositionally biased region" description="Gly residues" evidence="1">
    <location>
        <begin position="312"/>
        <end position="322"/>
    </location>
</feature>
<proteinExistence type="predicted"/>
<organism evidence="3 4">
    <name type="scientific">Balaenoptera acutorostrata</name>
    <name type="common">Common minke whale</name>
    <name type="synonym">Balaena rostrata</name>
    <dbReference type="NCBI Taxonomy" id="9767"/>
    <lineage>
        <taxon>Eukaryota</taxon>
        <taxon>Metazoa</taxon>
        <taxon>Chordata</taxon>
        <taxon>Craniata</taxon>
        <taxon>Vertebrata</taxon>
        <taxon>Euteleostomi</taxon>
        <taxon>Mammalia</taxon>
        <taxon>Eutheria</taxon>
        <taxon>Laurasiatheria</taxon>
        <taxon>Artiodactyla</taxon>
        <taxon>Whippomorpha</taxon>
        <taxon>Cetacea</taxon>
        <taxon>Mysticeti</taxon>
        <taxon>Balaenopteridae</taxon>
        <taxon>Balaenoptera</taxon>
    </lineage>
</organism>
<gene>
    <name evidence="4" type="primary">LOC103000887</name>
</gene>
<evidence type="ECO:0000256" key="1">
    <source>
        <dbReference type="SAM" id="MobiDB-lite"/>
    </source>
</evidence>
<evidence type="ECO:0000313" key="4">
    <source>
        <dbReference type="RefSeq" id="XP_057408362.1"/>
    </source>
</evidence>
<dbReference type="GO" id="GO:0003743">
    <property type="term" value="F:translation initiation factor activity"/>
    <property type="evidence" value="ECO:0007669"/>
    <property type="project" value="UniProtKB-KW"/>
</dbReference>
<dbReference type="Pfam" id="PF05729">
    <property type="entry name" value="NACHT"/>
    <property type="match status" value="1"/>
</dbReference>
<dbReference type="PANTHER" id="PTHR45690:SF1">
    <property type="entry name" value="NACHT, LRR AND PYD DOMAINS-CONTAINING PROTEIN 6"/>
    <property type="match status" value="1"/>
</dbReference>
<feature type="region of interest" description="Disordered" evidence="1">
    <location>
        <begin position="184"/>
        <end position="244"/>
    </location>
</feature>
<dbReference type="InterPro" id="IPR050637">
    <property type="entry name" value="NLRP_innate_immun_reg"/>
</dbReference>
<dbReference type="GeneID" id="103000887"/>